<evidence type="ECO:0000313" key="2">
    <source>
        <dbReference type="EMBL" id="WFN36226.1"/>
    </source>
</evidence>
<organism evidence="2 3">
    <name type="scientific">Methanomicrobium antiquum</name>
    <dbReference type="NCBI Taxonomy" id="487686"/>
    <lineage>
        <taxon>Archaea</taxon>
        <taxon>Methanobacteriati</taxon>
        <taxon>Methanobacteriota</taxon>
        <taxon>Stenosarchaea group</taxon>
        <taxon>Methanomicrobia</taxon>
        <taxon>Methanomicrobiales</taxon>
        <taxon>Methanomicrobiaceae</taxon>
        <taxon>Methanomicrobium</taxon>
    </lineage>
</organism>
<dbReference type="Proteomes" id="UP001218895">
    <property type="component" value="Chromosome"/>
</dbReference>
<dbReference type="RefSeq" id="WP_278099064.1">
    <property type="nucleotide sequence ID" value="NZ_CP091092.1"/>
</dbReference>
<protein>
    <submittedName>
        <fullName evidence="2">Uncharacterized protein</fullName>
    </submittedName>
</protein>
<name>A0AAF0FQP2_9EURY</name>
<feature type="transmembrane region" description="Helical" evidence="1">
    <location>
        <begin position="12"/>
        <end position="32"/>
    </location>
</feature>
<keyword evidence="1" id="KW-0472">Membrane</keyword>
<reference evidence="2" key="1">
    <citation type="submission" date="2022-01" db="EMBL/GenBank/DDBJ databases">
        <title>Complete genome of Methanomicrobium antiquum DSM 21220.</title>
        <authorList>
            <person name="Chen S.-C."/>
            <person name="You Y.-T."/>
            <person name="Zhou Y.-Z."/>
            <person name="Lai M.-C."/>
        </authorList>
    </citation>
    <scope>NUCLEOTIDE SEQUENCE</scope>
    <source>
        <strain evidence="2">DSM 21220</strain>
    </source>
</reference>
<keyword evidence="3" id="KW-1185">Reference proteome</keyword>
<accession>A0AAF0FQP2</accession>
<dbReference type="GeneID" id="79950477"/>
<dbReference type="EMBL" id="CP091092">
    <property type="protein sequence ID" value="WFN36226.1"/>
    <property type="molecule type" value="Genomic_DNA"/>
</dbReference>
<evidence type="ECO:0000313" key="3">
    <source>
        <dbReference type="Proteomes" id="UP001218895"/>
    </source>
</evidence>
<proteinExistence type="predicted"/>
<keyword evidence="1" id="KW-1133">Transmembrane helix</keyword>
<dbReference type="AlphaFoldDB" id="A0AAF0FQP2"/>
<keyword evidence="1" id="KW-0812">Transmembrane</keyword>
<dbReference type="InterPro" id="IPR055712">
    <property type="entry name" value="DUF7288"/>
</dbReference>
<sequence>MVIKKLSDSGQLFTIEGLTAAIIMLVSAYIVLGSGMILTPGDVHISDMQLKQLGNDALLMMDTKDTYNGVVPLASIIQNASPGMGSVKNQQAESEFKTQFENYLSMNTGSAFLVDSLKFNSTIYYMDGDSLTQIPFAESENEYGEKEGDNPGRSPAIRCGRYVGTEWMSSDTIVRLEVLIWRD</sequence>
<evidence type="ECO:0000256" key="1">
    <source>
        <dbReference type="SAM" id="Phobius"/>
    </source>
</evidence>
<gene>
    <name evidence="2" type="ORF">L1994_08725</name>
</gene>
<dbReference type="Pfam" id="PF23959">
    <property type="entry name" value="DUF7288"/>
    <property type="match status" value="1"/>
</dbReference>
<dbReference type="KEGG" id="manq:L1994_08725"/>